<feature type="non-terminal residue" evidence="1">
    <location>
        <position position="406"/>
    </location>
</feature>
<proteinExistence type="predicted"/>
<name>A0ABW9PNB7_9PSED</name>
<comment type="caution">
    <text evidence="1">The sequence shown here is derived from an EMBL/GenBank/DDBJ whole genome shotgun (WGS) entry which is preliminary data.</text>
</comment>
<evidence type="ECO:0000313" key="2">
    <source>
        <dbReference type="Proteomes" id="UP000713985"/>
    </source>
</evidence>
<sequence length="406" mass="46964">MTKVKNMIWKRLNFTGVKSKTKGNILGTNQLTKSLEHSLRLVQKHGMEFNLDLKMNNLIVHNNKIIQLENLSKVERRDILNSIVDPAVAISESKQQSTVNNSDLSKYSYKLKQLIQKNESPELSTLLESILTNKNEPINKGETLAQLELLTLKRKEQKKSCLSTYIDLHNSKMELSKPIPDNFHQKRTVVQEAFWKFPFNQNVDNIKPADYINTINSFYKEHFPDYPIKLIVFHGDEISSPQDNGLAVHPHIFIDGKNSKTNKYDIIDQEFRMVNKFRGLKGLEPLDRHDGKYSTAVQLGVDYQEMIYKHVNEKLAKYNYDISVEVIPDSAEKKARNRLIKKDTSQPKSDRVYNSISRGMEQKTKLDNELILVNERTKKATNAISELSKSFNDTKSNYSNQLKEFK</sequence>
<dbReference type="EMBL" id="WIWP01000111">
    <property type="protein sequence ID" value="MQT28755.1"/>
    <property type="molecule type" value="Genomic_DNA"/>
</dbReference>
<accession>A0ABW9PNB7</accession>
<protein>
    <submittedName>
        <fullName evidence="1">Uncharacterized protein</fullName>
    </submittedName>
</protein>
<evidence type="ECO:0000313" key="1">
    <source>
        <dbReference type="EMBL" id="MQT28755.1"/>
    </source>
</evidence>
<reference evidence="1 2" key="1">
    <citation type="submission" date="2019-10" db="EMBL/GenBank/DDBJ databases">
        <title>Evaluation of single-gene subtyping targets for Pseudomonas.</title>
        <authorList>
            <person name="Reichler S.J."/>
            <person name="Orsi R.H."/>
            <person name="Wiedmann M."/>
            <person name="Martin N.H."/>
            <person name="Murphy S.I."/>
        </authorList>
    </citation>
    <scope>NUCLEOTIDE SEQUENCE [LARGE SCALE GENOMIC DNA]</scope>
    <source>
        <strain evidence="1 2">FSL R10-0802</strain>
    </source>
</reference>
<keyword evidence="2" id="KW-1185">Reference proteome</keyword>
<dbReference type="Proteomes" id="UP000713985">
    <property type="component" value="Unassembled WGS sequence"/>
</dbReference>
<dbReference type="RefSeq" id="WP_153427758.1">
    <property type="nucleotide sequence ID" value="NZ_WIWP01000111.1"/>
</dbReference>
<organism evidence="1 2">
    <name type="scientific">Pseudomonas helleri</name>
    <dbReference type="NCBI Taxonomy" id="1608996"/>
    <lineage>
        <taxon>Bacteria</taxon>
        <taxon>Pseudomonadati</taxon>
        <taxon>Pseudomonadota</taxon>
        <taxon>Gammaproteobacteria</taxon>
        <taxon>Pseudomonadales</taxon>
        <taxon>Pseudomonadaceae</taxon>
        <taxon>Pseudomonas</taxon>
    </lineage>
</organism>
<gene>
    <name evidence="1" type="ORF">GHN94_23480</name>
</gene>